<comment type="caution">
    <text evidence="11">The sequence shown here is derived from an EMBL/GenBank/DDBJ whole genome shotgun (WGS) entry which is preliminary data.</text>
</comment>
<dbReference type="CDD" id="cd00165">
    <property type="entry name" value="S4"/>
    <property type="match status" value="1"/>
</dbReference>
<evidence type="ECO:0000259" key="10">
    <source>
        <dbReference type="SMART" id="SM01390"/>
    </source>
</evidence>
<dbReference type="InterPro" id="IPR002942">
    <property type="entry name" value="S4_RNA-bd"/>
</dbReference>
<keyword evidence="5 7" id="KW-0687">Ribonucleoprotein</keyword>
<dbReference type="NCBIfam" id="NF003717">
    <property type="entry name" value="PRK05327.1"/>
    <property type="match status" value="1"/>
</dbReference>
<dbReference type="Gene3D" id="1.10.1050.10">
    <property type="entry name" value="Ribosomal Protein S4 Delta 41, Chain A, domain 1"/>
    <property type="match status" value="1"/>
</dbReference>
<evidence type="ECO:0000256" key="5">
    <source>
        <dbReference type="ARBA" id="ARBA00023274"/>
    </source>
</evidence>
<dbReference type="InterPro" id="IPR001912">
    <property type="entry name" value="Ribosomal_uS4_N"/>
</dbReference>
<dbReference type="HAMAP" id="MF_01306_B">
    <property type="entry name" value="Ribosomal_uS4_B"/>
    <property type="match status" value="1"/>
</dbReference>
<sequence>MGEDLGLKVKSDKVAKRLNVPPGQHGPRGKRKASGYATQLKEKQKVRFMYGLMERQLRRYAMEALKARGETGSMLLRELEQRLDNVVYRLGLAPTRAAARQLTSHGHVRVNNQKVSAPSYRVAVDDIIAVSSRALVIPGGMNPPSWLKRKAAVGKIVRLPQREDISEAITEQLVVEFYSR</sequence>
<evidence type="ECO:0000256" key="6">
    <source>
        <dbReference type="ARBA" id="ARBA00035254"/>
    </source>
</evidence>
<keyword evidence="2 7" id="KW-0699">rRNA-binding</keyword>
<keyword evidence="4 7" id="KW-0689">Ribosomal protein</keyword>
<evidence type="ECO:0000256" key="8">
    <source>
        <dbReference type="SAM" id="MobiDB-lite"/>
    </source>
</evidence>
<organism evidence="11 12">
    <name type="scientific">Candidatus Chisholmbacteria bacterium RIFCSPHIGHO2_01_FULL_48_12</name>
    <dbReference type="NCBI Taxonomy" id="1797589"/>
    <lineage>
        <taxon>Bacteria</taxon>
        <taxon>Candidatus Chisholmiibacteriota</taxon>
    </lineage>
</organism>
<feature type="domain" description="RNA-binding S4" evidence="9">
    <location>
        <begin position="81"/>
        <end position="152"/>
    </location>
</feature>
<dbReference type="SUPFAM" id="SSF55174">
    <property type="entry name" value="Alpha-L RNA-binding motif"/>
    <property type="match status" value="1"/>
</dbReference>
<protein>
    <recommendedName>
        <fullName evidence="6 7">Small ribosomal subunit protein uS4</fullName>
    </recommendedName>
</protein>
<evidence type="ECO:0000256" key="4">
    <source>
        <dbReference type="ARBA" id="ARBA00022980"/>
    </source>
</evidence>
<dbReference type="Pfam" id="PF00163">
    <property type="entry name" value="Ribosomal_S4"/>
    <property type="match status" value="1"/>
</dbReference>
<dbReference type="GO" id="GO:0042274">
    <property type="term" value="P:ribosomal small subunit biogenesis"/>
    <property type="evidence" value="ECO:0007669"/>
    <property type="project" value="TreeGrafter"/>
</dbReference>
<comment type="function">
    <text evidence="7">With S5 and S12 plays an important role in translational accuracy.</text>
</comment>
<gene>
    <name evidence="7" type="primary">rpsD</name>
    <name evidence="11" type="ORF">A2784_03005</name>
</gene>
<dbReference type="PANTHER" id="PTHR11831">
    <property type="entry name" value="30S 40S RIBOSOMAL PROTEIN"/>
    <property type="match status" value="1"/>
</dbReference>
<evidence type="ECO:0000259" key="9">
    <source>
        <dbReference type="SMART" id="SM00363"/>
    </source>
</evidence>
<dbReference type="Proteomes" id="UP000177324">
    <property type="component" value="Unassembled WGS sequence"/>
</dbReference>
<dbReference type="SMART" id="SM01390">
    <property type="entry name" value="Ribosomal_S4"/>
    <property type="match status" value="1"/>
</dbReference>
<keyword evidence="3 7" id="KW-0694">RNA-binding</keyword>
<dbReference type="STRING" id="1797589.A2784_03005"/>
<dbReference type="AlphaFoldDB" id="A0A1G1VLY2"/>
<evidence type="ECO:0000256" key="7">
    <source>
        <dbReference type="HAMAP-Rule" id="MF_01306"/>
    </source>
</evidence>
<dbReference type="Pfam" id="PF01479">
    <property type="entry name" value="S4"/>
    <property type="match status" value="1"/>
</dbReference>
<accession>A0A1G1VLY2</accession>
<evidence type="ECO:0000256" key="3">
    <source>
        <dbReference type="ARBA" id="ARBA00022884"/>
    </source>
</evidence>
<name>A0A1G1VLY2_9BACT</name>
<proteinExistence type="inferred from homology"/>
<comment type="function">
    <text evidence="7">One of the primary rRNA binding proteins, it binds directly to 16S rRNA where it nucleates assembly of the body of the 30S subunit.</text>
</comment>
<dbReference type="FunFam" id="3.10.290.10:FF:000001">
    <property type="entry name" value="30S ribosomal protein S4"/>
    <property type="match status" value="1"/>
</dbReference>
<reference evidence="11 12" key="1">
    <citation type="journal article" date="2016" name="Nat. Commun.">
        <title>Thousands of microbial genomes shed light on interconnected biogeochemical processes in an aquifer system.</title>
        <authorList>
            <person name="Anantharaman K."/>
            <person name="Brown C.T."/>
            <person name="Hug L.A."/>
            <person name="Sharon I."/>
            <person name="Castelle C.J."/>
            <person name="Probst A.J."/>
            <person name="Thomas B.C."/>
            <person name="Singh A."/>
            <person name="Wilkins M.J."/>
            <person name="Karaoz U."/>
            <person name="Brodie E.L."/>
            <person name="Williams K.H."/>
            <person name="Hubbard S.S."/>
            <person name="Banfield J.F."/>
        </authorList>
    </citation>
    <scope>NUCLEOTIDE SEQUENCE [LARGE SCALE GENOMIC DNA]</scope>
</reference>
<feature type="domain" description="Small ribosomal subunit protein uS4 N-terminal" evidence="10">
    <location>
        <begin position="8"/>
        <end position="80"/>
    </location>
</feature>
<dbReference type="SMART" id="SM00363">
    <property type="entry name" value="S4"/>
    <property type="match status" value="1"/>
</dbReference>
<feature type="region of interest" description="Disordered" evidence="8">
    <location>
        <begin position="11"/>
        <end position="37"/>
    </location>
</feature>
<dbReference type="PROSITE" id="PS50889">
    <property type="entry name" value="S4"/>
    <property type="match status" value="1"/>
</dbReference>
<evidence type="ECO:0000256" key="1">
    <source>
        <dbReference type="ARBA" id="ARBA00007465"/>
    </source>
</evidence>
<comment type="similarity">
    <text evidence="1 7">Belongs to the universal ribosomal protein uS4 family.</text>
</comment>
<dbReference type="GO" id="GO:0006412">
    <property type="term" value="P:translation"/>
    <property type="evidence" value="ECO:0007669"/>
    <property type="project" value="UniProtKB-UniRule"/>
</dbReference>
<comment type="subunit">
    <text evidence="7">Part of the 30S ribosomal subunit. Contacts protein S5. The interaction surface between S4 and S5 is involved in control of translational fidelity.</text>
</comment>
<dbReference type="GO" id="GO:0015935">
    <property type="term" value="C:small ribosomal subunit"/>
    <property type="evidence" value="ECO:0007669"/>
    <property type="project" value="InterPro"/>
</dbReference>
<evidence type="ECO:0000256" key="2">
    <source>
        <dbReference type="ARBA" id="ARBA00022730"/>
    </source>
</evidence>
<evidence type="ECO:0000313" key="11">
    <source>
        <dbReference type="EMBL" id="OGY16409.1"/>
    </source>
</evidence>
<dbReference type="NCBIfam" id="TIGR01017">
    <property type="entry name" value="rpsD_bact"/>
    <property type="match status" value="1"/>
</dbReference>
<dbReference type="InterPro" id="IPR022801">
    <property type="entry name" value="Ribosomal_uS4"/>
</dbReference>
<dbReference type="InterPro" id="IPR036986">
    <property type="entry name" value="S4_RNA-bd_sf"/>
</dbReference>
<dbReference type="GO" id="GO:0019843">
    <property type="term" value="F:rRNA binding"/>
    <property type="evidence" value="ECO:0007669"/>
    <property type="project" value="UniProtKB-UniRule"/>
</dbReference>
<dbReference type="Gene3D" id="3.10.290.10">
    <property type="entry name" value="RNA-binding S4 domain"/>
    <property type="match status" value="1"/>
</dbReference>
<dbReference type="InterPro" id="IPR005709">
    <property type="entry name" value="Ribosomal_uS4_bac-type"/>
</dbReference>
<evidence type="ECO:0000313" key="12">
    <source>
        <dbReference type="Proteomes" id="UP000177324"/>
    </source>
</evidence>
<dbReference type="EMBL" id="MHCH01000046">
    <property type="protein sequence ID" value="OGY16409.1"/>
    <property type="molecule type" value="Genomic_DNA"/>
</dbReference>
<dbReference type="GO" id="GO:0003735">
    <property type="term" value="F:structural constituent of ribosome"/>
    <property type="evidence" value="ECO:0007669"/>
    <property type="project" value="InterPro"/>
</dbReference>
<dbReference type="PANTHER" id="PTHR11831:SF4">
    <property type="entry name" value="SMALL RIBOSOMAL SUBUNIT PROTEIN US4M"/>
    <property type="match status" value="1"/>
</dbReference>